<gene>
    <name evidence="1" type="ORF">ATX59_07780</name>
</gene>
<dbReference type="Proteomes" id="UP000181728">
    <property type="component" value="Unassembled WGS sequence"/>
</dbReference>
<dbReference type="AlphaFoldDB" id="A0A483C239"/>
<dbReference type="PANTHER" id="PTHR34473:SF2">
    <property type="entry name" value="UPF0699 TRANSMEMBRANE PROTEIN YDBT"/>
    <property type="match status" value="1"/>
</dbReference>
<sequence>MNKIEQLPSRIKFIWLIHVFGNLLLLVIGMVLLELAIHYWKLADWLIYPALVLALLIISFELLSIPYRYRFWQYKITNDSVEIQSGFIFRDRVAIPIARVQNVTLSAGPVLQWQKLEKVVVATASSSHKIDGLKDDTARQLRDQIMRLALEARDE</sequence>
<dbReference type="RefSeq" id="WP_071419410.1">
    <property type="nucleotide sequence ID" value="NZ_MLKQ01000206.1"/>
</dbReference>
<evidence type="ECO:0000313" key="1">
    <source>
        <dbReference type="EMBL" id="OIM20624.1"/>
    </source>
</evidence>
<dbReference type="EMBL" id="MLOK01000053">
    <property type="protein sequence ID" value="OIM20624.1"/>
    <property type="molecule type" value="Genomic_DNA"/>
</dbReference>
<evidence type="ECO:0000313" key="2">
    <source>
        <dbReference type="Proteomes" id="UP000181728"/>
    </source>
</evidence>
<dbReference type="InterPro" id="IPR005182">
    <property type="entry name" value="YdbS-like_PH"/>
</dbReference>
<comment type="caution">
    <text evidence="1">The sequence shown here is derived from an EMBL/GenBank/DDBJ whole genome shotgun (WGS) entry which is preliminary data.</text>
</comment>
<dbReference type="PANTHER" id="PTHR34473">
    <property type="entry name" value="UPF0699 TRANSMEMBRANE PROTEIN YDBS"/>
    <property type="match status" value="1"/>
</dbReference>
<accession>A0A483C239</accession>
<organism evidence="1 2">
    <name type="scientific">Oenococcus oeni</name>
    <name type="common">Leuconostoc oenos</name>
    <dbReference type="NCBI Taxonomy" id="1247"/>
    <lineage>
        <taxon>Bacteria</taxon>
        <taxon>Bacillati</taxon>
        <taxon>Bacillota</taxon>
        <taxon>Bacilli</taxon>
        <taxon>Lactobacillales</taxon>
        <taxon>Lactobacillaceae</taxon>
        <taxon>Oenococcus</taxon>
    </lineage>
</organism>
<dbReference type="Pfam" id="PF03703">
    <property type="entry name" value="bPH_2"/>
    <property type="match status" value="1"/>
</dbReference>
<proteinExistence type="predicted"/>
<protein>
    <submittedName>
        <fullName evidence="1">Uncharacterized protein</fullName>
    </submittedName>
</protein>
<name>A0A483C239_OENOE</name>
<reference evidence="1 2" key="1">
    <citation type="journal article" date="2016" name="BMC Genomics">
        <title>Consensus pan-genome assembly of the specialised wine bacterium Oenococcus oeni.</title>
        <authorList>
            <person name="Sternes P.R."/>
            <person name="Borneman A.R."/>
        </authorList>
    </citation>
    <scope>NUCLEOTIDE SEQUENCE [LARGE SCALE GENOMIC DNA]</scope>
    <source>
        <strain evidence="1 2">AWRIB661</strain>
    </source>
</reference>